<dbReference type="Gene3D" id="2.60.40.1180">
    <property type="entry name" value="Golgi alpha-mannosidase II"/>
    <property type="match status" value="2"/>
</dbReference>
<dbReference type="GO" id="GO:0030246">
    <property type="term" value="F:carbohydrate binding"/>
    <property type="evidence" value="ECO:0007669"/>
    <property type="project" value="InterPro"/>
</dbReference>
<evidence type="ECO:0000313" key="8">
    <source>
        <dbReference type="EMBL" id="OIR05195.1"/>
    </source>
</evidence>
<dbReference type="InterPro" id="IPR033403">
    <property type="entry name" value="DUF5110"/>
</dbReference>
<keyword evidence="3 8" id="KW-0326">Glycosidase</keyword>
<dbReference type="Gene3D" id="3.20.20.80">
    <property type="entry name" value="Glycosidases"/>
    <property type="match status" value="1"/>
</dbReference>
<dbReference type="SUPFAM" id="SSF74650">
    <property type="entry name" value="Galactose mutarotase-like"/>
    <property type="match status" value="1"/>
</dbReference>
<accession>A0A1J5SB71</accession>
<dbReference type="GO" id="GO:0005975">
    <property type="term" value="P:carbohydrate metabolic process"/>
    <property type="evidence" value="ECO:0007669"/>
    <property type="project" value="InterPro"/>
</dbReference>
<keyword evidence="2 8" id="KW-0378">Hydrolase</keyword>
<proteinExistence type="inferred from homology"/>
<evidence type="ECO:0000259" key="6">
    <source>
        <dbReference type="Pfam" id="PF17137"/>
    </source>
</evidence>
<evidence type="ECO:0000256" key="1">
    <source>
        <dbReference type="ARBA" id="ARBA00007806"/>
    </source>
</evidence>
<feature type="domain" description="Glycoside hydrolase family 31 N-terminal" evidence="5">
    <location>
        <begin position="58"/>
        <end position="225"/>
    </location>
</feature>
<dbReference type="AlphaFoldDB" id="A0A1J5SB71"/>
<sequence length="839" mass="93702">MSHKLVQLLRRFVCAFVPFAVYPSIAHAAAPREIGAVAKAERTPSGVELTCADGSRAWISVLAPDLIRVRAVFAGQADGPDASWAIARERWPSCPWNLSETADSVVVSTSAVEVVVHRSPFLIDFRDRATGALINADERPMARDAASGVVAVYKRLGLDEHFFGLGEKAAPLDRRRGEFTLWNSDTPGYKEGTDPLYQSIPFYIGWEKGRAYGLFYDNPRRSHFDFGHTGQEYAGYSVEGGDINYYFFAGPSMKGILGRYADLTGHMPLPPLWALGNQQSRYSYYPDTMVEQIAKTYRAHDLPLDVLYLDIHYMNGFRSFTWDPRRFPDPKSMLTSLRGMGVKVVTIVDPGVKYQPPAENAPPVAAEPDRGSQAGRYYVFDEGLKHDYFLRRRDGRLYIGEVWPGKAVFVDYTRPDARRWWGDLHKRFLDEGVAGFWNDMNEPSDFIDKSGASQKDVMFGEPGHQTSYDSNRNTFALNMDRATFEGIERNAPGTRPFILTRAGYAGVQRYATMWTGDNNATWSSLRLNIPMFASLGLSGEPFVGSDVPGFIGRSNAEMLARSYELAFLVPLCRNHAAIDDYDHEPWRFGSYAEGIVRKYLKLRYRLMPYLYSVLEDAHRTGVPFFRPLLLNFQDDENLITVDDEFMVGGALLAAPVLRPAQRERELYLPAGTWYDFWTGARVAGGQTIAVEVPLDRVPLYVHGGSVVPSTESMDFVGQKPWDPIRFDVYPDAGGAARGLLYEDDGISTNYQHGMSRRTRITCARDGAGYRVNLAAPEGPFKPSARNFEVVVHGFKAGSLMLDGAAVAGGKAGRVEWWPSVDGTTVRLPDDSAAHTIELR</sequence>
<name>A0A1J5SB71_9ZZZZ</name>
<reference evidence="8" key="1">
    <citation type="submission" date="2016-10" db="EMBL/GenBank/DDBJ databases">
        <title>Sequence of Gallionella enrichment culture.</title>
        <authorList>
            <person name="Poehlein A."/>
            <person name="Muehling M."/>
            <person name="Daniel R."/>
        </authorList>
    </citation>
    <scope>NUCLEOTIDE SEQUENCE</scope>
</reference>
<feature type="domain" description="DUF5110" evidence="6">
    <location>
        <begin position="723"/>
        <end position="793"/>
    </location>
</feature>
<evidence type="ECO:0000259" key="5">
    <source>
        <dbReference type="Pfam" id="PF13802"/>
    </source>
</evidence>
<dbReference type="SUPFAM" id="SSF51445">
    <property type="entry name" value="(Trans)glycosidases"/>
    <property type="match status" value="1"/>
</dbReference>
<dbReference type="CDD" id="cd06604">
    <property type="entry name" value="GH31_glucosidase_II_MalA"/>
    <property type="match status" value="1"/>
</dbReference>
<comment type="caution">
    <text evidence="8">The sequence shown here is derived from an EMBL/GenBank/DDBJ whole genome shotgun (WGS) entry which is preliminary data.</text>
</comment>
<gene>
    <name evidence="8" type="ORF">GALL_127530</name>
</gene>
<comment type="similarity">
    <text evidence="1">Belongs to the glycosyl hydrolase 31 family.</text>
</comment>
<dbReference type="SUPFAM" id="SSF51011">
    <property type="entry name" value="Glycosyl hydrolase domain"/>
    <property type="match status" value="1"/>
</dbReference>
<dbReference type="EMBL" id="MLJW01000052">
    <property type="protein sequence ID" value="OIR05195.1"/>
    <property type="molecule type" value="Genomic_DNA"/>
</dbReference>
<feature type="domain" description="Glycoside hydrolase family 31 TIM barrel" evidence="4">
    <location>
        <begin position="268"/>
        <end position="612"/>
    </location>
</feature>
<dbReference type="InterPro" id="IPR017853">
    <property type="entry name" value="GH"/>
</dbReference>
<dbReference type="Pfam" id="PF01055">
    <property type="entry name" value="Glyco_hydro_31_2nd"/>
    <property type="match status" value="1"/>
</dbReference>
<dbReference type="PANTHER" id="PTHR22762:SF120">
    <property type="entry name" value="HETEROGLYCAN GLUCOSIDASE 1"/>
    <property type="match status" value="1"/>
</dbReference>
<dbReference type="Pfam" id="PF13802">
    <property type="entry name" value="Gal_mutarotas_2"/>
    <property type="match status" value="1"/>
</dbReference>
<evidence type="ECO:0000256" key="2">
    <source>
        <dbReference type="ARBA" id="ARBA00022801"/>
    </source>
</evidence>
<dbReference type="Pfam" id="PF17137">
    <property type="entry name" value="DUF5110"/>
    <property type="match status" value="1"/>
</dbReference>
<dbReference type="InterPro" id="IPR048395">
    <property type="entry name" value="Glyco_hydro_31_C"/>
</dbReference>
<feature type="domain" description="Glycosyl hydrolase family 31 C-terminal" evidence="7">
    <location>
        <begin position="621"/>
        <end position="707"/>
    </location>
</feature>
<dbReference type="PANTHER" id="PTHR22762">
    <property type="entry name" value="ALPHA-GLUCOSIDASE"/>
    <property type="match status" value="1"/>
</dbReference>
<evidence type="ECO:0000256" key="3">
    <source>
        <dbReference type="ARBA" id="ARBA00023295"/>
    </source>
</evidence>
<dbReference type="InterPro" id="IPR013780">
    <property type="entry name" value="Glyco_hydro_b"/>
</dbReference>
<dbReference type="GO" id="GO:0061634">
    <property type="term" value="F:alpha-D-xyloside xylohydrolase"/>
    <property type="evidence" value="ECO:0007669"/>
    <property type="project" value="UniProtKB-EC"/>
</dbReference>
<dbReference type="InterPro" id="IPR025887">
    <property type="entry name" value="Glyco_hydro_31_N_dom"/>
</dbReference>
<dbReference type="Gene3D" id="2.60.40.1760">
    <property type="entry name" value="glycosyl hydrolase (family 31)"/>
    <property type="match status" value="1"/>
</dbReference>
<dbReference type="InterPro" id="IPR011013">
    <property type="entry name" value="Gal_mutarotase_sf_dom"/>
</dbReference>
<dbReference type="PROSITE" id="PS00129">
    <property type="entry name" value="GLYCOSYL_HYDROL_F31_1"/>
    <property type="match status" value="1"/>
</dbReference>
<dbReference type="Pfam" id="PF21365">
    <property type="entry name" value="Glyco_hydro_31_3rd"/>
    <property type="match status" value="1"/>
</dbReference>
<dbReference type="EC" id="3.2.1.177" evidence="8"/>
<evidence type="ECO:0000259" key="7">
    <source>
        <dbReference type="Pfam" id="PF21365"/>
    </source>
</evidence>
<organism evidence="8">
    <name type="scientific">mine drainage metagenome</name>
    <dbReference type="NCBI Taxonomy" id="410659"/>
    <lineage>
        <taxon>unclassified sequences</taxon>
        <taxon>metagenomes</taxon>
        <taxon>ecological metagenomes</taxon>
    </lineage>
</organism>
<evidence type="ECO:0000259" key="4">
    <source>
        <dbReference type="Pfam" id="PF01055"/>
    </source>
</evidence>
<dbReference type="InterPro" id="IPR030458">
    <property type="entry name" value="Glyco_hydro_31_AS"/>
</dbReference>
<dbReference type="CDD" id="cd14752">
    <property type="entry name" value="GH31_N"/>
    <property type="match status" value="1"/>
</dbReference>
<dbReference type="InterPro" id="IPR000322">
    <property type="entry name" value="Glyco_hydro_31_TIM"/>
</dbReference>
<protein>
    <submittedName>
        <fullName evidence="8">Alpha-xylosidase BoGH31A</fullName>
        <ecNumber evidence="8">3.2.1.177</ecNumber>
    </submittedName>
</protein>